<proteinExistence type="predicted"/>
<organism evidence="4 5">
    <name type="scientific">Burkholderia pyrrocinia</name>
    <name type="common">Pseudomonas pyrrocinia</name>
    <dbReference type="NCBI Taxonomy" id="60550"/>
    <lineage>
        <taxon>Bacteria</taxon>
        <taxon>Pseudomonadati</taxon>
        <taxon>Pseudomonadota</taxon>
        <taxon>Betaproteobacteria</taxon>
        <taxon>Burkholderiales</taxon>
        <taxon>Burkholderiaceae</taxon>
        <taxon>Burkholderia</taxon>
        <taxon>Burkholderia cepacia complex</taxon>
    </lineage>
</organism>
<dbReference type="EMBL" id="QJJY01000044">
    <property type="protein sequence ID" value="PXX21919.1"/>
    <property type="molecule type" value="Genomic_DNA"/>
</dbReference>
<dbReference type="InterPro" id="IPR027385">
    <property type="entry name" value="Beta-barrel_OMP"/>
</dbReference>
<comment type="subcellular location">
    <subcellularLocation>
        <location evidence="1">Cell outer membrane</location>
    </subcellularLocation>
</comment>
<feature type="domain" description="Outer membrane protein beta-barrel" evidence="3">
    <location>
        <begin position="20"/>
        <end position="209"/>
    </location>
</feature>
<evidence type="ECO:0000313" key="5">
    <source>
        <dbReference type="Proteomes" id="UP000247755"/>
    </source>
</evidence>
<dbReference type="GO" id="GO:0009279">
    <property type="term" value="C:cell outer membrane"/>
    <property type="evidence" value="ECO:0007669"/>
    <property type="project" value="UniProtKB-SubCell"/>
</dbReference>
<evidence type="ECO:0000256" key="2">
    <source>
        <dbReference type="ARBA" id="ARBA00022729"/>
    </source>
</evidence>
<accession>A0A318HU37</accession>
<evidence type="ECO:0000256" key="1">
    <source>
        <dbReference type="ARBA" id="ARBA00004442"/>
    </source>
</evidence>
<dbReference type="Pfam" id="PF13505">
    <property type="entry name" value="OMP_b-brl"/>
    <property type="match status" value="1"/>
</dbReference>
<protein>
    <submittedName>
        <fullName evidence="4">Outer membrane protein with beta-barrel domain</fullName>
    </submittedName>
</protein>
<dbReference type="Gene3D" id="2.40.160.20">
    <property type="match status" value="1"/>
</dbReference>
<evidence type="ECO:0000313" key="4">
    <source>
        <dbReference type="EMBL" id="PXX21919.1"/>
    </source>
</evidence>
<keyword evidence="2" id="KW-0732">Signal</keyword>
<gene>
    <name evidence="4" type="ORF">NA66_10448</name>
</gene>
<dbReference type="RefSeq" id="WP_083534367.1">
    <property type="nucleotide sequence ID" value="NZ_CADFDT010000037.1"/>
</dbReference>
<dbReference type="AlphaFoldDB" id="A0A318HU37"/>
<dbReference type="Proteomes" id="UP000247755">
    <property type="component" value="Unassembled WGS sequence"/>
</dbReference>
<comment type="caution">
    <text evidence="4">The sequence shown here is derived from an EMBL/GenBank/DDBJ whole genome shotgun (WGS) entry which is preliminary data.</text>
</comment>
<sequence length="241" mass="26621">MGYFEMVKFERFSDVFVAAVLASVSGLCIAQSNSQSVSSGNNNYGAVRLLGATAHMNNAELTSPRAMQRIDGPDSSTRLNGSIALGREFSGGWRFETEYTLPRRSEFVTYWAPFGGNANQMDVSAQRLMFNGYKDFHLTSGLSAYGSLGLGIARVGVKGWQGDRTREFEQRSQNNLAYSLGAGVNYRINKRFTMEAGYRFVDSGKVESGFNTFANRTNTRDEQLKGNLISSEFFMGVRGAF</sequence>
<dbReference type="SUPFAM" id="SSF56925">
    <property type="entry name" value="OMPA-like"/>
    <property type="match status" value="1"/>
</dbReference>
<dbReference type="InterPro" id="IPR011250">
    <property type="entry name" value="OMP/PagP_B-barrel"/>
</dbReference>
<reference evidence="4 5" key="1">
    <citation type="submission" date="2018-05" db="EMBL/GenBank/DDBJ databases">
        <title>Comparative genomics of bacterial root endophytes of switchgrass collected from native prairies over two seasons.</title>
        <authorList>
            <person name="Tang Y."/>
        </authorList>
    </citation>
    <scope>NUCLEOTIDE SEQUENCE [LARGE SCALE GENOMIC DNA]</scope>
    <source>
        <strain evidence="4 5">NFIX32</strain>
    </source>
</reference>
<evidence type="ECO:0000259" key="3">
    <source>
        <dbReference type="Pfam" id="PF13505"/>
    </source>
</evidence>
<name>A0A318HU37_BURPY</name>